<name>A0A939S0E8_9BRAD</name>
<protein>
    <submittedName>
        <fullName evidence="1">Uncharacterized protein</fullName>
    </submittedName>
</protein>
<dbReference type="Proteomes" id="UP000664702">
    <property type="component" value="Chromosome"/>
</dbReference>
<sequence>MTEDETFAVLESYFGTTVHGWPCIPRQRARWWQRRDHRIDRLVDGALAAIGRAPYTPEMSRIFWEQVRYGQDICEDAGGYDWRCWCAALGLPFRAPTLTYSGYMAPNENAELGRVYIGLFKDLGADKR</sequence>
<dbReference type="RefSeq" id="WP_208086909.1">
    <property type="nucleotide sequence ID" value="NZ_CP086136.1"/>
</dbReference>
<reference evidence="2 3" key="2">
    <citation type="journal article" date="2022" name="Int. J. Syst. Evol. Microbiol.">
        <title>Strains of Bradyrhizobium barranii sp. nov. associated with legumes native to Canada are symbionts of soybeans and belong to different subspecies (subsp. barranii subsp. nov. and subsp. apii subsp. nov.) and symbiovars (sv. glycinearum and sv. septentrionale).</title>
        <authorList>
            <person name="Bromfield E.S.P."/>
            <person name="Cloutier S."/>
            <person name="Wasai-Hara S."/>
            <person name="Minamisawa K."/>
        </authorList>
    </citation>
    <scope>NUCLEOTIDE SEQUENCE [LARGE SCALE GENOMIC DNA]</scope>
    <source>
        <strain evidence="2 3">144S4</strain>
    </source>
</reference>
<reference evidence="1" key="1">
    <citation type="submission" date="2021-03" db="EMBL/GenBank/DDBJ databases">
        <title>Whole Genome Sequence of Bradyrhizobium sp. Strain 144S4.</title>
        <authorList>
            <person name="Bromfield E.S.P."/>
            <person name="Cloutier S."/>
        </authorList>
    </citation>
    <scope>NUCLEOTIDE SEQUENCE [LARGE SCALE GENOMIC DNA]</scope>
    <source>
        <strain evidence="1">144S4</strain>
    </source>
</reference>
<accession>A0A939S0E8</accession>
<proteinExistence type="predicted"/>
<evidence type="ECO:0000313" key="1">
    <source>
        <dbReference type="EMBL" id="MBO1864937.1"/>
    </source>
</evidence>
<gene>
    <name evidence="2" type="ORF">J4G43_027750</name>
    <name evidence="1" type="ORF">J4G43_29740</name>
</gene>
<dbReference type="KEGG" id="bban:J4G43_027750"/>
<dbReference type="AlphaFoldDB" id="A0A939S0E8"/>
<evidence type="ECO:0000313" key="2">
    <source>
        <dbReference type="EMBL" id="UEM08573.1"/>
    </source>
</evidence>
<organism evidence="1">
    <name type="scientific">Bradyrhizobium barranii subsp. barranii</name>
    <dbReference type="NCBI Taxonomy" id="2823807"/>
    <lineage>
        <taxon>Bacteria</taxon>
        <taxon>Pseudomonadati</taxon>
        <taxon>Pseudomonadota</taxon>
        <taxon>Alphaproteobacteria</taxon>
        <taxon>Hyphomicrobiales</taxon>
        <taxon>Nitrobacteraceae</taxon>
        <taxon>Bradyrhizobium</taxon>
        <taxon>Bradyrhizobium barranii</taxon>
    </lineage>
</organism>
<dbReference type="EMBL" id="CP086136">
    <property type="protein sequence ID" value="UEM08573.1"/>
    <property type="molecule type" value="Genomic_DNA"/>
</dbReference>
<evidence type="ECO:0000313" key="3">
    <source>
        <dbReference type="Proteomes" id="UP000664702"/>
    </source>
</evidence>
<dbReference type="EMBL" id="JAGEMI010000001">
    <property type="protein sequence ID" value="MBO1864937.1"/>
    <property type="molecule type" value="Genomic_DNA"/>
</dbReference>